<name>A0A9X7FF54_9BIFI</name>
<organism evidence="1 2">
    <name type="scientific">Gardnerella swidsinskii</name>
    <dbReference type="NCBI Taxonomy" id="2792979"/>
    <lineage>
        <taxon>Bacteria</taxon>
        <taxon>Bacillati</taxon>
        <taxon>Actinomycetota</taxon>
        <taxon>Actinomycetes</taxon>
        <taxon>Bifidobacteriales</taxon>
        <taxon>Bifidobacteriaceae</taxon>
        <taxon>Gardnerella</taxon>
    </lineage>
</organism>
<dbReference type="Proteomes" id="UP000235293">
    <property type="component" value="Unassembled WGS sequence"/>
</dbReference>
<dbReference type="AlphaFoldDB" id="A0A9X7FF54"/>
<dbReference type="EMBL" id="PNGY01000001">
    <property type="protein sequence ID" value="PMC54974.1"/>
    <property type="molecule type" value="Genomic_DNA"/>
</dbReference>
<accession>A0A9X7FF54</accession>
<gene>
    <name evidence="1" type="ORF">CJ213_02310</name>
</gene>
<comment type="caution">
    <text evidence="1">The sequence shown here is derived from an EMBL/GenBank/DDBJ whole genome shotgun (WGS) entry which is preliminary data.</text>
</comment>
<reference evidence="1 2" key="1">
    <citation type="submission" date="2017-09" db="EMBL/GenBank/DDBJ databases">
        <title>Bacterial strain isolated from the female urinary microbiota.</title>
        <authorList>
            <person name="Thomas-White K."/>
            <person name="Kumar N."/>
            <person name="Forster S."/>
            <person name="Putonti C."/>
            <person name="Lawley T."/>
            <person name="Wolfe A.J."/>
        </authorList>
    </citation>
    <scope>NUCLEOTIDE SEQUENCE [LARGE SCALE GENOMIC DNA]</scope>
    <source>
        <strain evidence="1 2">UMB0411</strain>
    </source>
</reference>
<evidence type="ECO:0000313" key="2">
    <source>
        <dbReference type="Proteomes" id="UP000235293"/>
    </source>
</evidence>
<proteinExistence type="predicted"/>
<evidence type="ECO:0000313" key="1">
    <source>
        <dbReference type="EMBL" id="PMC54974.1"/>
    </source>
</evidence>
<sequence>MVRNGKTGAKKTRWRCKTCGAYSKQHRQYITRQKPLQLVMKRLLSFFKQETINTPHEEKKK</sequence>
<protein>
    <submittedName>
        <fullName evidence="1">Uncharacterized protein</fullName>
    </submittedName>
</protein>